<dbReference type="InterPro" id="IPR026092">
    <property type="entry name" value="RAI2/SOBP"/>
</dbReference>
<protein>
    <recommendedName>
        <fullName evidence="4">Sine oculis-binding protein homolog</fullName>
    </recommendedName>
</protein>
<feature type="region of interest" description="Disordered" evidence="1">
    <location>
        <begin position="83"/>
        <end position="126"/>
    </location>
</feature>
<dbReference type="Pfam" id="PF15279">
    <property type="entry name" value="SOBP"/>
    <property type="match status" value="1"/>
</dbReference>
<dbReference type="Proteomes" id="UP001359485">
    <property type="component" value="Unassembled WGS sequence"/>
</dbReference>
<feature type="region of interest" description="Disordered" evidence="1">
    <location>
        <begin position="307"/>
        <end position="348"/>
    </location>
</feature>
<comment type="caution">
    <text evidence="2">The sequence shown here is derived from an EMBL/GenBank/DDBJ whole genome shotgun (WGS) entry which is preliminary data.</text>
</comment>
<feature type="compositionally biased region" description="Basic residues" evidence="1">
    <location>
        <begin position="309"/>
        <end position="319"/>
    </location>
</feature>
<organism evidence="2 3">
    <name type="scientific">Polyplax serrata</name>
    <name type="common">Common mouse louse</name>
    <dbReference type="NCBI Taxonomy" id="468196"/>
    <lineage>
        <taxon>Eukaryota</taxon>
        <taxon>Metazoa</taxon>
        <taxon>Ecdysozoa</taxon>
        <taxon>Arthropoda</taxon>
        <taxon>Hexapoda</taxon>
        <taxon>Insecta</taxon>
        <taxon>Pterygota</taxon>
        <taxon>Neoptera</taxon>
        <taxon>Paraneoptera</taxon>
        <taxon>Psocodea</taxon>
        <taxon>Troctomorpha</taxon>
        <taxon>Phthiraptera</taxon>
        <taxon>Anoplura</taxon>
        <taxon>Polyplacidae</taxon>
        <taxon>Polyplax</taxon>
    </lineage>
</organism>
<dbReference type="PANTHER" id="PTHR23186:SF4">
    <property type="entry name" value="GH22790P"/>
    <property type="match status" value="1"/>
</dbReference>
<keyword evidence="3" id="KW-1185">Reference proteome</keyword>
<gene>
    <name evidence="2" type="ORF">RUM44_013339</name>
</gene>
<dbReference type="EMBL" id="JAWJWF010000001">
    <property type="protein sequence ID" value="KAK6641624.1"/>
    <property type="molecule type" value="Genomic_DNA"/>
</dbReference>
<sequence length="541" mass="60220">MGKADGPFPHMKRRHCELSLQLQFFPMDTDQLGPSSESQRRLTCPRRLQEYAETAMNELLGWYGYDKVDSRDTQGLNLHHFSSSKMASVRRSPSEADSSDAEGTRNSGSPGRKDVPPRRSPTLPDPPATPAGCIICSWCNKIVSHKMFSMKTPVGEKSFCSEMCFSQCRRANFKRNKTCDWCRHIRHTVNYVDFQDGEHQLQFCSDKCLNQYKMNIFCKETEAHLQLHPHLQGLGSTGNGKGNASVRLITPELWLRDCRSESPLSDRSVSPSENNSTPIEIKVVMRPPNETPQTAVKPPPSLEITKVDRKGHHRERPRKGSFLDKNKKQTRCIPGNCERRGSSSSPRSGVNLLLPKPGVFPPPLLPINGNPVPHLPPHVAPTSEHGLLRPPFMPLGCYSPSHTDIPNPSRHPQILRPPVISPTSPSAQTVINKPPINQILPPPRSLLPPVTVLVPYPVALAIPIPLPIPIPIPLNLLKKKDGSKVAPEDDEEDEGAKTPQTLVTPEETPKASIPRPLRKRKRVPETPQEDESASQRKTVPV</sequence>
<feature type="region of interest" description="Disordered" evidence="1">
    <location>
        <begin position="483"/>
        <end position="541"/>
    </location>
</feature>
<evidence type="ECO:0000313" key="2">
    <source>
        <dbReference type="EMBL" id="KAK6641624.1"/>
    </source>
</evidence>
<evidence type="ECO:0008006" key="4">
    <source>
        <dbReference type="Google" id="ProtNLM"/>
    </source>
</evidence>
<evidence type="ECO:0000313" key="3">
    <source>
        <dbReference type="Proteomes" id="UP001359485"/>
    </source>
</evidence>
<name>A0ABR1BHJ9_POLSC</name>
<evidence type="ECO:0000256" key="1">
    <source>
        <dbReference type="SAM" id="MobiDB-lite"/>
    </source>
</evidence>
<reference evidence="2 3" key="1">
    <citation type="submission" date="2023-09" db="EMBL/GenBank/DDBJ databases">
        <title>Genomes of two closely related lineages of the louse Polyplax serrata with different host specificities.</title>
        <authorList>
            <person name="Martinu J."/>
            <person name="Tarabai H."/>
            <person name="Stefka J."/>
            <person name="Hypsa V."/>
        </authorList>
    </citation>
    <scope>NUCLEOTIDE SEQUENCE [LARGE SCALE GENOMIC DNA]</scope>
    <source>
        <strain evidence="2">98ZLc_SE</strain>
    </source>
</reference>
<accession>A0ABR1BHJ9</accession>
<dbReference type="PANTHER" id="PTHR23186">
    <property type="entry name" value="RETINOIC ACID-INDUCED PROTEIN 2"/>
    <property type="match status" value="1"/>
</dbReference>
<proteinExistence type="predicted"/>